<keyword evidence="2" id="KW-1185">Reference proteome</keyword>
<sequence>MTKQFYDDFSKLPIAKMAQSIADMTYLFNETKVPTNHYKAQLSKGFEEMVEASVSVSLVNTIFNTLQALQKESPKLFYQAMLCLDTKVKPSSITPSQYQAMEFTWSQFELNKKKNILDKDFIQMFNQVEENGLTYYTQNQQETNDNE</sequence>
<evidence type="ECO:0000313" key="1">
    <source>
        <dbReference type="EMBL" id="MDM7646966.1"/>
    </source>
</evidence>
<gene>
    <name evidence="1" type="ORF">QUE93_08060</name>
</gene>
<organism evidence="1 2">
    <name type="scientific">Leuconostoc falkenbergense</name>
    <dbReference type="NCBI Taxonomy" id="2766470"/>
    <lineage>
        <taxon>Bacteria</taxon>
        <taxon>Bacillati</taxon>
        <taxon>Bacillota</taxon>
        <taxon>Bacilli</taxon>
        <taxon>Lactobacillales</taxon>
        <taxon>Lactobacillaceae</taxon>
        <taxon>Leuconostoc</taxon>
    </lineage>
</organism>
<dbReference type="EMBL" id="JAUCAQ010000017">
    <property type="protein sequence ID" value="MDM7646966.1"/>
    <property type="molecule type" value="Genomic_DNA"/>
</dbReference>
<reference evidence="1 2" key="1">
    <citation type="submission" date="2023-06" db="EMBL/GenBank/DDBJ databases">
        <title>Draft Genome Sequences of lactic acid bacteria strains isolated from fermented milk products.</title>
        <authorList>
            <person name="Elcheninov A.G."/>
            <person name="Klyukina A."/>
            <person name="Zayulina K.S."/>
            <person name="Gavirova L.A."/>
            <person name="Shcherbakova P.A."/>
            <person name="Shestakov A.I."/>
            <person name="Kublanov I.V."/>
            <person name="Kochetkova T.V."/>
        </authorList>
    </citation>
    <scope>NUCLEOTIDE SEQUENCE [LARGE SCALE GENOMIC DNA]</scope>
    <source>
        <strain evidence="1 2">TOM.81</strain>
    </source>
</reference>
<dbReference type="Proteomes" id="UP001242903">
    <property type="component" value="Unassembled WGS sequence"/>
</dbReference>
<name>A0ABT7S092_9LACO</name>
<protein>
    <submittedName>
        <fullName evidence="1">Uncharacterized protein</fullName>
    </submittedName>
</protein>
<dbReference type="RefSeq" id="WP_224148771.1">
    <property type="nucleotide sequence ID" value="NZ_JAUCAQ010000017.1"/>
</dbReference>
<proteinExistence type="predicted"/>
<evidence type="ECO:0000313" key="2">
    <source>
        <dbReference type="Proteomes" id="UP001242903"/>
    </source>
</evidence>
<comment type="caution">
    <text evidence="1">The sequence shown here is derived from an EMBL/GenBank/DDBJ whole genome shotgun (WGS) entry which is preliminary data.</text>
</comment>
<accession>A0ABT7S092</accession>